<protein>
    <submittedName>
        <fullName evidence="1">Uncharacterized protein</fullName>
    </submittedName>
</protein>
<organism evidence="1">
    <name type="scientific">marine metagenome</name>
    <dbReference type="NCBI Taxonomy" id="408172"/>
    <lineage>
        <taxon>unclassified sequences</taxon>
        <taxon>metagenomes</taxon>
        <taxon>ecological metagenomes</taxon>
    </lineage>
</organism>
<evidence type="ECO:0000313" key="1">
    <source>
        <dbReference type="EMBL" id="SVC94591.1"/>
    </source>
</evidence>
<reference evidence="1" key="1">
    <citation type="submission" date="2018-05" db="EMBL/GenBank/DDBJ databases">
        <authorList>
            <person name="Lanie J.A."/>
            <person name="Ng W.-L."/>
            <person name="Kazmierczak K.M."/>
            <person name="Andrzejewski T.M."/>
            <person name="Davidsen T.M."/>
            <person name="Wayne K.J."/>
            <person name="Tettelin H."/>
            <person name="Glass J.I."/>
            <person name="Rusch D."/>
            <person name="Podicherti R."/>
            <person name="Tsui H.-C.T."/>
            <person name="Winkler M.E."/>
        </authorList>
    </citation>
    <scope>NUCLEOTIDE SEQUENCE</scope>
</reference>
<accession>A0A382RDE6</accession>
<proteinExistence type="predicted"/>
<dbReference type="AlphaFoldDB" id="A0A382RDE6"/>
<sequence length="60" mass="6896">MLETWVETFTDKITTVRDNLQEIDHQGHFEADDEVGTTFKLIKDTVDELQELEGEEVDAA</sequence>
<name>A0A382RDE6_9ZZZZ</name>
<dbReference type="EMBL" id="UINC01120229">
    <property type="protein sequence ID" value="SVC94591.1"/>
    <property type="molecule type" value="Genomic_DNA"/>
</dbReference>
<gene>
    <name evidence="1" type="ORF">METZ01_LOCUS347445</name>
</gene>